<dbReference type="GO" id="GO:0005829">
    <property type="term" value="C:cytosol"/>
    <property type="evidence" value="ECO:0007669"/>
    <property type="project" value="TreeGrafter"/>
</dbReference>
<dbReference type="PANTHER" id="PTHR11564">
    <property type="entry name" value="SIGNAL RECOGNITION PARTICLE 54K PROTEIN SRP54"/>
    <property type="match status" value="1"/>
</dbReference>
<protein>
    <recommendedName>
        <fullName evidence="3">SRP54-type proteins GTP-binding domain-containing protein</fullName>
    </recommendedName>
</protein>
<feature type="domain" description="SRP54-type proteins GTP-binding" evidence="3">
    <location>
        <begin position="1"/>
        <end position="128"/>
    </location>
</feature>
<dbReference type="GO" id="GO:0006616">
    <property type="term" value="P:SRP-dependent cotranslational protein targeting to membrane, translocation"/>
    <property type="evidence" value="ECO:0007669"/>
    <property type="project" value="TreeGrafter"/>
</dbReference>
<dbReference type="InterPro" id="IPR027417">
    <property type="entry name" value="P-loop_NTPase"/>
</dbReference>
<gene>
    <name evidence="4" type="ORF">CTI12_AA089260</name>
</gene>
<dbReference type="Pfam" id="PF00448">
    <property type="entry name" value="SRP54"/>
    <property type="match status" value="1"/>
</dbReference>
<dbReference type="Proteomes" id="UP000245207">
    <property type="component" value="Unassembled WGS sequence"/>
</dbReference>
<sequence>MESDPVKIAVEGVETFKKDNCDLIVVDTSAYLFIGDIRQVYEATKPDLVILVLDSSVAHDALYEAQAFSQRVALGAVILTKMDCHAKGCGALSAVATSKNPVIFLGTGKLMDEFESFDVRSFVSHLLGEDDPPGFMDKNHEFVPMGQQLESLKNLSEENCRLRIMHEQYQKVEVLLAALSNCQLRPGVMPDGRAKKRLAHIKKYMRIMDSMADEELDSTNPEPMNDPG</sequence>
<dbReference type="SUPFAM" id="SSF52540">
    <property type="entry name" value="P-loop containing nucleoside triphosphate hydrolases"/>
    <property type="match status" value="1"/>
</dbReference>
<evidence type="ECO:0000313" key="5">
    <source>
        <dbReference type="Proteomes" id="UP000245207"/>
    </source>
</evidence>
<dbReference type="Gene3D" id="1.10.260.30">
    <property type="entry name" value="Signal recognition particle, SRP54 subunit, M-domain"/>
    <property type="match status" value="1"/>
</dbReference>
<reference evidence="4 5" key="1">
    <citation type="journal article" date="2018" name="Mol. Plant">
        <title>The genome of Artemisia annua provides insight into the evolution of Asteraceae family and artemisinin biosynthesis.</title>
        <authorList>
            <person name="Shen Q."/>
            <person name="Zhang L."/>
            <person name="Liao Z."/>
            <person name="Wang S."/>
            <person name="Yan T."/>
            <person name="Shi P."/>
            <person name="Liu M."/>
            <person name="Fu X."/>
            <person name="Pan Q."/>
            <person name="Wang Y."/>
            <person name="Lv Z."/>
            <person name="Lu X."/>
            <person name="Zhang F."/>
            <person name="Jiang W."/>
            <person name="Ma Y."/>
            <person name="Chen M."/>
            <person name="Hao X."/>
            <person name="Li L."/>
            <person name="Tang Y."/>
            <person name="Lv G."/>
            <person name="Zhou Y."/>
            <person name="Sun X."/>
            <person name="Brodelius P.E."/>
            <person name="Rose J.K.C."/>
            <person name="Tang K."/>
        </authorList>
    </citation>
    <scope>NUCLEOTIDE SEQUENCE [LARGE SCALE GENOMIC DNA]</scope>
    <source>
        <strain evidence="5">cv. Huhao1</strain>
        <tissue evidence="4">Leaf</tissue>
    </source>
</reference>
<evidence type="ECO:0000256" key="2">
    <source>
        <dbReference type="ARBA" id="ARBA00023134"/>
    </source>
</evidence>
<dbReference type="AlphaFoldDB" id="A0A2U1Q0I5"/>
<dbReference type="InterPro" id="IPR036891">
    <property type="entry name" value="Signal_recog_part_SRP54_M_sf"/>
</dbReference>
<keyword evidence="5" id="KW-1185">Reference proteome</keyword>
<dbReference type="GO" id="GO:0005786">
    <property type="term" value="C:signal recognition particle, endoplasmic reticulum targeting"/>
    <property type="evidence" value="ECO:0007669"/>
    <property type="project" value="TreeGrafter"/>
</dbReference>
<comment type="caution">
    <text evidence="4">The sequence shown here is derived from an EMBL/GenBank/DDBJ whole genome shotgun (WGS) entry which is preliminary data.</text>
</comment>
<dbReference type="GO" id="GO:0030942">
    <property type="term" value="F:endoplasmic reticulum signal peptide binding"/>
    <property type="evidence" value="ECO:0007669"/>
    <property type="project" value="TreeGrafter"/>
</dbReference>
<dbReference type="GO" id="GO:0003924">
    <property type="term" value="F:GTPase activity"/>
    <property type="evidence" value="ECO:0007669"/>
    <property type="project" value="InterPro"/>
</dbReference>
<accession>A0A2U1Q0I5</accession>
<dbReference type="OrthoDB" id="1724187at2759"/>
<dbReference type="PANTHER" id="PTHR11564:SF5">
    <property type="entry name" value="SIGNAL RECOGNITION PARTICLE SUBUNIT SRP54"/>
    <property type="match status" value="1"/>
</dbReference>
<dbReference type="GO" id="GO:0008312">
    <property type="term" value="F:7S RNA binding"/>
    <property type="evidence" value="ECO:0007669"/>
    <property type="project" value="InterPro"/>
</dbReference>
<dbReference type="Gene3D" id="3.40.50.300">
    <property type="entry name" value="P-loop containing nucleotide triphosphate hydrolases"/>
    <property type="match status" value="1"/>
</dbReference>
<dbReference type="STRING" id="35608.A0A2U1Q0I5"/>
<name>A0A2U1Q0I5_ARTAN</name>
<evidence type="ECO:0000256" key="1">
    <source>
        <dbReference type="ARBA" id="ARBA00022741"/>
    </source>
</evidence>
<keyword evidence="1" id="KW-0547">Nucleotide-binding</keyword>
<organism evidence="4 5">
    <name type="scientific">Artemisia annua</name>
    <name type="common">Sweet wormwood</name>
    <dbReference type="NCBI Taxonomy" id="35608"/>
    <lineage>
        <taxon>Eukaryota</taxon>
        <taxon>Viridiplantae</taxon>
        <taxon>Streptophyta</taxon>
        <taxon>Embryophyta</taxon>
        <taxon>Tracheophyta</taxon>
        <taxon>Spermatophyta</taxon>
        <taxon>Magnoliopsida</taxon>
        <taxon>eudicotyledons</taxon>
        <taxon>Gunneridae</taxon>
        <taxon>Pentapetalae</taxon>
        <taxon>asterids</taxon>
        <taxon>campanulids</taxon>
        <taxon>Asterales</taxon>
        <taxon>Asteraceae</taxon>
        <taxon>Asteroideae</taxon>
        <taxon>Anthemideae</taxon>
        <taxon>Artemisiinae</taxon>
        <taxon>Artemisia</taxon>
    </lineage>
</organism>
<dbReference type="InterPro" id="IPR022941">
    <property type="entry name" value="SRP54"/>
</dbReference>
<dbReference type="SMART" id="SM00962">
    <property type="entry name" value="SRP54"/>
    <property type="match status" value="1"/>
</dbReference>
<evidence type="ECO:0000313" key="4">
    <source>
        <dbReference type="EMBL" id="PWA91541.1"/>
    </source>
</evidence>
<keyword evidence="2" id="KW-0342">GTP-binding</keyword>
<proteinExistence type="predicted"/>
<dbReference type="EMBL" id="PKPP01000536">
    <property type="protein sequence ID" value="PWA91541.1"/>
    <property type="molecule type" value="Genomic_DNA"/>
</dbReference>
<dbReference type="InterPro" id="IPR042101">
    <property type="entry name" value="SRP54_N_sf"/>
</dbReference>
<dbReference type="InterPro" id="IPR000897">
    <property type="entry name" value="SRP54_GTPase_dom"/>
</dbReference>
<dbReference type="Gene3D" id="1.20.120.140">
    <property type="entry name" value="Signal recognition particle SRP54, nucleotide-binding domain"/>
    <property type="match status" value="1"/>
</dbReference>
<evidence type="ECO:0000259" key="3">
    <source>
        <dbReference type="SMART" id="SM00962"/>
    </source>
</evidence>
<dbReference type="GO" id="GO:0005525">
    <property type="term" value="F:GTP binding"/>
    <property type="evidence" value="ECO:0007669"/>
    <property type="project" value="UniProtKB-KW"/>
</dbReference>